<dbReference type="SUPFAM" id="SSF51101">
    <property type="entry name" value="Mannose-binding lectins"/>
    <property type="match status" value="1"/>
</dbReference>
<dbReference type="EMBL" id="LWDX02002137">
    <property type="protein sequence ID" value="OEL38338.1"/>
    <property type="molecule type" value="Genomic_DNA"/>
</dbReference>
<reference evidence="3 4" key="1">
    <citation type="submission" date="2016-09" db="EMBL/GenBank/DDBJ databases">
        <title>The draft genome of Dichanthelium oligosanthes: A C3 panicoid grass species.</title>
        <authorList>
            <person name="Studer A.J."/>
            <person name="Schnable J.C."/>
            <person name="Brutnell T.P."/>
        </authorList>
    </citation>
    <scope>NUCLEOTIDE SEQUENCE [LARGE SCALE GENOMIC DNA]</scope>
    <source>
        <strain evidence="4">cv. Kellogg 1175</strain>
        <tissue evidence="3">Leaf</tissue>
    </source>
</reference>
<keyword evidence="1" id="KW-0430">Lectin</keyword>
<dbReference type="Gene3D" id="2.100.10.30">
    <property type="entry name" value="Jacalin-like lectin domain"/>
    <property type="match status" value="1"/>
</dbReference>
<keyword evidence="4" id="KW-1185">Reference proteome</keyword>
<dbReference type="InterPro" id="IPR001229">
    <property type="entry name" value="Jacalin-like_lectin_dom"/>
</dbReference>
<dbReference type="SMART" id="SM00915">
    <property type="entry name" value="Jacalin"/>
    <property type="match status" value="1"/>
</dbReference>
<organism evidence="3 4">
    <name type="scientific">Dichanthelium oligosanthes</name>
    <dbReference type="NCBI Taxonomy" id="888268"/>
    <lineage>
        <taxon>Eukaryota</taxon>
        <taxon>Viridiplantae</taxon>
        <taxon>Streptophyta</taxon>
        <taxon>Embryophyta</taxon>
        <taxon>Tracheophyta</taxon>
        <taxon>Spermatophyta</taxon>
        <taxon>Magnoliopsida</taxon>
        <taxon>Liliopsida</taxon>
        <taxon>Poales</taxon>
        <taxon>Poaceae</taxon>
        <taxon>PACMAD clade</taxon>
        <taxon>Panicoideae</taxon>
        <taxon>Panicodae</taxon>
        <taxon>Paniceae</taxon>
        <taxon>Dichantheliinae</taxon>
        <taxon>Dichanthelium</taxon>
    </lineage>
</organism>
<dbReference type="Proteomes" id="UP000095767">
    <property type="component" value="Unassembled WGS sequence"/>
</dbReference>
<dbReference type="GO" id="GO:0030246">
    <property type="term" value="F:carbohydrate binding"/>
    <property type="evidence" value="ECO:0007669"/>
    <property type="project" value="UniProtKB-KW"/>
</dbReference>
<dbReference type="OrthoDB" id="737179at2759"/>
<feature type="domain" description="Jacalin-type lectin" evidence="2">
    <location>
        <begin position="1"/>
        <end position="105"/>
    </location>
</feature>
<protein>
    <recommendedName>
        <fullName evidence="2">Jacalin-type lectin domain-containing protein</fullName>
    </recommendedName>
</protein>
<dbReference type="Pfam" id="PF01419">
    <property type="entry name" value="Jacalin"/>
    <property type="match status" value="1"/>
</dbReference>
<proteinExistence type="predicted"/>
<name>A0A1E5WLU8_9POAL</name>
<gene>
    <name evidence="3" type="ORF">BAE44_0000643</name>
</gene>
<evidence type="ECO:0000259" key="2">
    <source>
        <dbReference type="PROSITE" id="PS51752"/>
    </source>
</evidence>
<sequence>MTLTALTASQLAMVTSFIRLSISTLIELGPTEFVQEVSGTLGKYNNVFTILSSLTIVTNLRTLGPYGKETSESPFSLPEKKGGRVVGFFARTGMAVDALGVIVRQ</sequence>
<dbReference type="AlphaFoldDB" id="A0A1E5WLU8"/>
<dbReference type="InterPro" id="IPR036404">
    <property type="entry name" value="Jacalin-like_lectin_dom_sf"/>
</dbReference>
<comment type="caution">
    <text evidence="3">The sequence shown here is derived from an EMBL/GenBank/DDBJ whole genome shotgun (WGS) entry which is preliminary data.</text>
</comment>
<accession>A0A1E5WLU8</accession>
<dbReference type="PROSITE" id="PS51752">
    <property type="entry name" value="JACALIN_LECTIN"/>
    <property type="match status" value="1"/>
</dbReference>
<evidence type="ECO:0000313" key="3">
    <source>
        <dbReference type="EMBL" id="OEL38338.1"/>
    </source>
</evidence>
<evidence type="ECO:0000256" key="1">
    <source>
        <dbReference type="ARBA" id="ARBA00022734"/>
    </source>
</evidence>
<evidence type="ECO:0000313" key="4">
    <source>
        <dbReference type="Proteomes" id="UP000095767"/>
    </source>
</evidence>
<dbReference type="PANTHER" id="PTHR46506">
    <property type="entry name" value="OS05G0143600 PROTEIN"/>
    <property type="match status" value="1"/>
</dbReference>